<feature type="domain" description="ShKT" evidence="4">
    <location>
        <begin position="35"/>
        <end position="66"/>
    </location>
</feature>
<feature type="region of interest" description="Disordered" evidence="2">
    <location>
        <begin position="426"/>
        <end position="462"/>
    </location>
</feature>
<dbReference type="AlphaFoldDB" id="A0A7S4Q406"/>
<organism evidence="5">
    <name type="scientific">Alexandrium monilatum</name>
    <dbReference type="NCBI Taxonomy" id="311494"/>
    <lineage>
        <taxon>Eukaryota</taxon>
        <taxon>Sar</taxon>
        <taxon>Alveolata</taxon>
        <taxon>Dinophyceae</taxon>
        <taxon>Gonyaulacales</taxon>
        <taxon>Pyrocystaceae</taxon>
        <taxon>Alexandrium</taxon>
    </lineage>
</organism>
<protein>
    <recommendedName>
        <fullName evidence="4">ShKT domain-containing protein</fullName>
    </recommendedName>
</protein>
<feature type="coiled-coil region" evidence="1">
    <location>
        <begin position="237"/>
        <end position="303"/>
    </location>
</feature>
<accession>A0A7S4Q406</accession>
<evidence type="ECO:0000259" key="4">
    <source>
        <dbReference type="Pfam" id="PF01549"/>
    </source>
</evidence>
<sequence>MSLPRHKRRHAPRAGWRSAAWALSSGILVQASAGEDRSPHCREWAAGGECRANAAYMLRHCARSCNATAQPAPGRPPPARRRATAAGAGGEAAALRTCLARRAAAAERCRRDREELERAHRERPEEAPPPQREGPGSGDRDDHEWQRAEAALDRARAAESQLRQCRSQAAADRVRLVEETANEVREELREAHAQEMERAAREAGKREWRQMETAKAAAWRAERAEARLAGVDSGADRRAAERMVSELTDEAAAAEQARWKLEEAHRQLMREASERERQLRDALEGAEARLRAMEQELEAAAGREQRLRGGVEAAAAAATAGLPAAGFRPQNCTVPLDACPASPPAPARSLQHRDCGVEPCGWWVADQLVPGPRHGQMRHRLELQEDLGVRRVPSFEGSSHGKVCWGPGRGDRRASAGTRLKHLEAAGRAAPAPLDSSHESQPQGGGGPTGPARGAPATGQMRPWPAVRAGLAGALRSLRHWSEALLVRAEPLRAGRAGLSG</sequence>
<dbReference type="Pfam" id="PF01549">
    <property type="entry name" value="ShK"/>
    <property type="match status" value="1"/>
</dbReference>
<dbReference type="EMBL" id="HBNR01017046">
    <property type="protein sequence ID" value="CAE4571614.1"/>
    <property type="molecule type" value="Transcribed_RNA"/>
</dbReference>
<feature type="chain" id="PRO_5031392985" description="ShKT domain-containing protein" evidence="3">
    <location>
        <begin position="35"/>
        <end position="501"/>
    </location>
</feature>
<feature type="compositionally biased region" description="Basic and acidic residues" evidence="2">
    <location>
        <begin position="113"/>
        <end position="126"/>
    </location>
</feature>
<feature type="signal peptide" evidence="3">
    <location>
        <begin position="1"/>
        <end position="34"/>
    </location>
</feature>
<feature type="coiled-coil region" evidence="1">
    <location>
        <begin position="148"/>
        <end position="197"/>
    </location>
</feature>
<gene>
    <name evidence="5" type="ORF">AMON00008_LOCUS11233</name>
</gene>
<keyword evidence="3" id="KW-0732">Signal</keyword>
<feature type="region of interest" description="Disordered" evidence="2">
    <location>
        <begin position="113"/>
        <end position="143"/>
    </location>
</feature>
<evidence type="ECO:0000313" key="5">
    <source>
        <dbReference type="EMBL" id="CAE4571614.1"/>
    </source>
</evidence>
<evidence type="ECO:0000256" key="1">
    <source>
        <dbReference type="SAM" id="Coils"/>
    </source>
</evidence>
<evidence type="ECO:0000256" key="2">
    <source>
        <dbReference type="SAM" id="MobiDB-lite"/>
    </source>
</evidence>
<reference evidence="5" key="1">
    <citation type="submission" date="2021-01" db="EMBL/GenBank/DDBJ databases">
        <authorList>
            <person name="Corre E."/>
            <person name="Pelletier E."/>
            <person name="Niang G."/>
            <person name="Scheremetjew M."/>
            <person name="Finn R."/>
            <person name="Kale V."/>
            <person name="Holt S."/>
            <person name="Cochrane G."/>
            <person name="Meng A."/>
            <person name="Brown T."/>
            <person name="Cohen L."/>
        </authorList>
    </citation>
    <scope>NUCLEOTIDE SEQUENCE</scope>
    <source>
        <strain evidence="5">CCMP3105</strain>
    </source>
</reference>
<evidence type="ECO:0000256" key="3">
    <source>
        <dbReference type="SAM" id="SignalP"/>
    </source>
</evidence>
<dbReference type="InterPro" id="IPR003582">
    <property type="entry name" value="ShKT_dom"/>
</dbReference>
<name>A0A7S4Q406_9DINO</name>
<keyword evidence="1" id="KW-0175">Coiled coil</keyword>
<feature type="compositionally biased region" description="Low complexity" evidence="2">
    <location>
        <begin position="450"/>
        <end position="460"/>
    </location>
</feature>
<proteinExistence type="predicted"/>
<feature type="region of interest" description="Disordered" evidence="2">
    <location>
        <begin position="67"/>
        <end position="88"/>
    </location>
</feature>